<gene>
    <name evidence="1" type="ORF">CY34DRAFT_285839</name>
</gene>
<dbReference type="Proteomes" id="UP000054485">
    <property type="component" value="Unassembled WGS sequence"/>
</dbReference>
<reference evidence="1 2" key="1">
    <citation type="submission" date="2014-04" db="EMBL/GenBank/DDBJ databases">
        <authorList>
            <consortium name="DOE Joint Genome Institute"/>
            <person name="Kuo A."/>
            <person name="Ruytinx J."/>
            <person name="Rineau F."/>
            <person name="Colpaert J."/>
            <person name="Kohler A."/>
            <person name="Nagy L.G."/>
            <person name="Floudas D."/>
            <person name="Copeland A."/>
            <person name="Barry K.W."/>
            <person name="Cichocki N."/>
            <person name="Veneault-Fourrey C."/>
            <person name="LaButti K."/>
            <person name="Lindquist E.A."/>
            <person name="Lipzen A."/>
            <person name="Lundell T."/>
            <person name="Morin E."/>
            <person name="Murat C."/>
            <person name="Sun H."/>
            <person name="Tunlid A."/>
            <person name="Henrissat B."/>
            <person name="Grigoriev I.V."/>
            <person name="Hibbett D.S."/>
            <person name="Martin F."/>
            <person name="Nordberg H.P."/>
            <person name="Cantor M.N."/>
            <person name="Hua S.X."/>
        </authorList>
    </citation>
    <scope>NUCLEOTIDE SEQUENCE [LARGE SCALE GENOMIC DNA]</scope>
    <source>
        <strain evidence="1 2">UH-Slu-Lm8-n1</strain>
    </source>
</reference>
<sequence length="56" mass="6548">MSVLKRLSLRWLGTFSLSDPGLVRVGFIHSRFNFIVGQGEYQRRTIFVQIELDHIL</sequence>
<protein>
    <submittedName>
        <fullName evidence="1">Uncharacterized protein</fullName>
    </submittedName>
</protein>
<keyword evidence="2" id="KW-1185">Reference proteome</keyword>
<accession>A0A0D0B0N8</accession>
<dbReference type="HOGENOM" id="CLU_3015753_0_0_1"/>
<name>A0A0D0B0N8_9AGAM</name>
<dbReference type="InParanoid" id="A0A0D0B0N8"/>
<reference evidence="2" key="2">
    <citation type="submission" date="2015-01" db="EMBL/GenBank/DDBJ databases">
        <title>Evolutionary Origins and Diversification of the Mycorrhizal Mutualists.</title>
        <authorList>
            <consortium name="DOE Joint Genome Institute"/>
            <consortium name="Mycorrhizal Genomics Consortium"/>
            <person name="Kohler A."/>
            <person name="Kuo A."/>
            <person name="Nagy L.G."/>
            <person name="Floudas D."/>
            <person name="Copeland A."/>
            <person name="Barry K.W."/>
            <person name="Cichocki N."/>
            <person name="Veneault-Fourrey C."/>
            <person name="LaButti K."/>
            <person name="Lindquist E.A."/>
            <person name="Lipzen A."/>
            <person name="Lundell T."/>
            <person name="Morin E."/>
            <person name="Murat C."/>
            <person name="Riley R."/>
            <person name="Ohm R."/>
            <person name="Sun H."/>
            <person name="Tunlid A."/>
            <person name="Henrissat B."/>
            <person name="Grigoriev I.V."/>
            <person name="Hibbett D.S."/>
            <person name="Martin F."/>
        </authorList>
    </citation>
    <scope>NUCLEOTIDE SEQUENCE [LARGE SCALE GENOMIC DNA]</scope>
    <source>
        <strain evidence="2">UH-Slu-Lm8-n1</strain>
    </source>
</reference>
<dbReference type="EMBL" id="KN835315">
    <property type="protein sequence ID" value="KIK40117.1"/>
    <property type="molecule type" value="Genomic_DNA"/>
</dbReference>
<evidence type="ECO:0000313" key="1">
    <source>
        <dbReference type="EMBL" id="KIK40117.1"/>
    </source>
</evidence>
<dbReference type="AlphaFoldDB" id="A0A0D0B0N8"/>
<proteinExistence type="predicted"/>
<evidence type="ECO:0000313" key="2">
    <source>
        <dbReference type="Proteomes" id="UP000054485"/>
    </source>
</evidence>
<organism evidence="1 2">
    <name type="scientific">Suillus luteus UH-Slu-Lm8-n1</name>
    <dbReference type="NCBI Taxonomy" id="930992"/>
    <lineage>
        <taxon>Eukaryota</taxon>
        <taxon>Fungi</taxon>
        <taxon>Dikarya</taxon>
        <taxon>Basidiomycota</taxon>
        <taxon>Agaricomycotina</taxon>
        <taxon>Agaricomycetes</taxon>
        <taxon>Agaricomycetidae</taxon>
        <taxon>Boletales</taxon>
        <taxon>Suillineae</taxon>
        <taxon>Suillaceae</taxon>
        <taxon>Suillus</taxon>
    </lineage>
</organism>